<keyword evidence="2" id="KW-1185">Reference proteome</keyword>
<gene>
    <name evidence="1" type="ORF">ACFQ33_07950</name>
</gene>
<dbReference type="Proteomes" id="UP001597173">
    <property type="component" value="Unassembled WGS sequence"/>
</dbReference>
<name>A0ABW3YV89_MYCRA</name>
<organism evidence="1 2">
    <name type="scientific">Mycoplana ramosa</name>
    <name type="common">Mycoplana bullata</name>
    <dbReference type="NCBI Taxonomy" id="40837"/>
    <lineage>
        <taxon>Bacteria</taxon>
        <taxon>Pseudomonadati</taxon>
        <taxon>Pseudomonadota</taxon>
        <taxon>Alphaproteobacteria</taxon>
        <taxon>Hyphomicrobiales</taxon>
        <taxon>Rhizobiaceae</taxon>
        <taxon>Mycoplana</taxon>
    </lineage>
</organism>
<protein>
    <submittedName>
        <fullName evidence="1">Uncharacterized protein</fullName>
    </submittedName>
</protein>
<comment type="caution">
    <text evidence="1">The sequence shown here is derived from an EMBL/GenBank/DDBJ whole genome shotgun (WGS) entry which is preliminary data.</text>
</comment>
<evidence type="ECO:0000313" key="2">
    <source>
        <dbReference type="Proteomes" id="UP001597173"/>
    </source>
</evidence>
<accession>A0ABW3YV89</accession>
<evidence type="ECO:0000313" key="1">
    <source>
        <dbReference type="EMBL" id="MFD1327825.1"/>
    </source>
</evidence>
<sequence length="132" mass="14780">MAVMLDLLLALHARRDNHMPGAILSLLLQQLLLSPDFRIDQIGLPAKAKTKQAFEPLGAQDSTDLVQKLLVARIDRSGAGEIVLRTRQCRRFLKLRPQSQQLRKLHPARSLASAYNLAKSAGEIFARHDRIP</sequence>
<proteinExistence type="predicted"/>
<dbReference type="EMBL" id="JBHTNF010000003">
    <property type="protein sequence ID" value="MFD1327825.1"/>
    <property type="molecule type" value="Genomic_DNA"/>
</dbReference>
<reference evidence="2" key="1">
    <citation type="journal article" date="2019" name="Int. J. Syst. Evol. Microbiol.">
        <title>The Global Catalogue of Microorganisms (GCM) 10K type strain sequencing project: providing services to taxonomists for standard genome sequencing and annotation.</title>
        <authorList>
            <consortium name="The Broad Institute Genomics Platform"/>
            <consortium name="The Broad Institute Genome Sequencing Center for Infectious Disease"/>
            <person name="Wu L."/>
            <person name="Ma J."/>
        </authorList>
    </citation>
    <scope>NUCLEOTIDE SEQUENCE [LARGE SCALE GENOMIC DNA]</scope>
    <source>
        <strain evidence="2">CCUG 55609</strain>
    </source>
</reference>
<dbReference type="RefSeq" id="WP_374836615.1">
    <property type="nucleotide sequence ID" value="NZ_JBHEEW010000003.1"/>
</dbReference>